<dbReference type="InterPro" id="IPR002734">
    <property type="entry name" value="RibDG_C"/>
</dbReference>
<dbReference type="SUPFAM" id="SSF53597">
    <property type="entry name" value="Dihydrofolate reductase-like"/>
    <property type="match status" value="1"/>
</dbReference>
<keyword evidence="11" id="KW-0511">Multifunctional enzyme</keyword>
<dbReference type="PROSITE" id="PS00903">
    <property type="entry name" value="CYT_DCMP_DEAMINASES_1"/>
    <property type="match status" value="1"/>
</dbReference>
<dbReference type="PROSITE" id="PS51747">
    <property type="entry name" value="CYT_DCMP_DEAMINASES_2"/>
    <property type="match status" value="1"/>
</dbReference>
<feature type="binding site" evidence="15">
    <location>
        <position position="78"/>
    </location>
    <ligand>
        <name>Zn(2+)</name>
        <dbReference type="ChEBI" id="CHEBI:29105"/>
        <note>catalytic</note>
    </ligand>
</feature>
<comment type="similarity">
    <text evidence="4 12">In the N-terminal section; belongs to the cytidine and deoxycytidylate deaminase family.</text>
</comment>
<keyword evidence="10 12" id="KW-0560">Oxidoreductase</keyword>
<evidence type="ECO:0000256" key="13">
    <source>
        <dbReference type="PIRSR" id="PIRSR006769-1"/>
    </source>
</evidence>
<evidence type="ECO:0000256" key="8">
    <source>
        <dbReference type="ARBA" id="ARBA00022833"/>
    </source>
</evidence>
<dbReference type="PIRSF" id="PIRSF006769">
    <property type="entry name" value="RibD"/>
    <property type="match status" value="1"/>
</dbReference>
<dbReference type="GO" id="GO:0008703">
    <property type="term" value="F:5-amino-6-(5-phosphoribosylamino)uracil reductase activity"/>
    <property type="evidence" value="ECO:0007669"/>
    <property type="project" value="UniProtKB-EC"/>
</dbReference>
<dbReference type="EC" id="3.5.4.26" evidence="12"/>
<name>A0A921NUE1_9RHOB</name>
<dbReference type="InterPro" id="IPR016192">
    <property type="entry name" value="APOBEC/CMP_deaminase_Zn-bd"/>
</dbReference>
<dbReference type="Proteomes" id="UP000698242">
    <property type="component" value="Unassembled WGS sequence"/>
</dbReference>
<keyword evidence="6 12" id="KW-0686">Riboflavin biosynthesis</keyword>
<dbReference type="GO" id="GO:0009231">
    <property type="term" value="P:riboflavin biosynthetic process"/>
    <property type="evidence" value="ECO:0007669"/>
    <property type="project" value="UniProtKB-KW"/>
</dbReference>
<dbReference type="PANTHER" id="PTHR38011">
    <property type="entry name" value="DIHYDROFOLATE REDUCTASE FAMILY PROTEIN (AFU_ORTHOLOGUE AFUA_8G06820)"/>
    <property type="match status" value="1"/>
</dbReference>
<feature type="binding site" evidence="14">
    <location>
        <begin position="300"/>
        <end position="306"/>
    </location>
    <ligand>
        <name>NADP(+)</name>
        <dbReference type="ChEBI" id="CHEBI:58349"/>
    </ligand>
</feature>
<comment type="pathway">
    <text evidence="3 12">Cofactor biosynthesis; riboflavin biosynthesis; 5-amino-6-(D-ribitylamino)uracil from GTP: step 3/4.</text>
</comment>
<dbReference type="EC" id="1.1.1.193" evidence="12"/>
<dbReference type="GO" id="GO:0050661">
    <property type="term" value="F:NADP binding"/>
    <property type="evidence" value="ECO:0007669"/>
    <property type="project" value="InterPro"/>
</dbReference>
<sequence>MSSASDRAMMRHALGLARRGLGNVWPNPAVGCVIVKDGRVVGRGWTQPGGRPHAEAMALAQAGPLAAGAEAYVTLEPCAHHGRTPPCAEALVRAGIVRVVSALGDPDPRVAGRGHAMLEAAGIAVLQGVMAEEAARLQQGFLCRVVQGRPMVTLKLASTLDGRIATASGQSRWITGAQARRRVHAMRLAHDGVLVGAGTVRADDPMLDVRGFGAVRQPLRIVAARKGIAPESRLVRSARQSPLWVLHGAQMSETQRTDLEVAGARCLEVETGSGGEGIAPGAMMARLAAEGLTRVFCEGGGQLAASLLGAGCVDRMAGFVAGKIIGAEGRAGIGPMGLGDLGAAPGFVLAHVERCGEDVLAQWDRAPG</sequence>
<evidence type="ECO:0000259" key="16">
    <source>
        <dbReference type="PROSITE" id="PS51747"/>
    </source>
</evidence>
<keyword evidence="18" id="KW-1185">Reference proteome</keyword>
<evidence type="ECO:0000256" key="15">
    <source>
        <dbReference type="PIRSR" id="PIRSR006769-3"/>
    </source>
</evidence>
<keyword evidence="9 12" id="KW-0521">NADP</keyword>
<dbReference type="InterPro" id="IPR004794">
    <property type="entry name" value="Eubact_RibD"/>
</dbReference>
<keyword evidence="7 12" id="KW-0479">Metal-binding</keyword>
<feature type="binding site" evidence="14">
    <location>
        <position position="203"/>
    </location>
    <ligand>
        <name>substrate</name>
    </ligand>
</feature>
<dbReference type="Gene3D" id="3.40.140.10">
    <property type="entry name" value="Cytidine Deaminase, domain 2"/>
    <property type="match status" value="1"/>
</dbReference>
<evidence type="ECO:0000256" key="2">
    <source>
        <dbReference type="ARBA" id="ARBA00004882"/>
    </source>
</evidence>
<dbReference type="EMBL" id="APKE01000023">
    <property type="protein sequence ID" value="KAF0675700.1"/>
    <property type="molecule type" value="Genomic_DNA"/>
</dbReference>
<feature type="binding site" evidence="14">
    <location>
        <position position="210"/>
    </location>
    <ligand>
        <name>substrate</name>
    </ligand>
</feature>
<comment type="similarity">
    <text evidence="5 12">In the C-terminal section; belongs to the HTP reductase family.</text>
</comment>
<feature type="binding site" evidence="14">
    <location>
        <position position="298"/>
    </location>
    <ligand>
        <name>substrate</name>
    </ligand>
</feature>
<dbReference type="Gene3D" id="3.40.430.10">
    <property type="entry name" value="Dihydrofolate Reductase, subunit A"/>
    <property type="match status" value="1"/>
</dbReference>
<comment type="cofactor">
    <cofactor evidence="12 15">
        <name>Zn(2+)</name>
        <dbReference type="ChEBI" id="CHEBI:29105"/>
    </cofactor>
    <text evidence="12 15">Binds 1 zinc ion.</text>
</comment>
<feature type="binding site" evidence="14">
    <location>
        <position position="157"/>
    </location>
    <ligand>
        <name>NADP(+)</name>
        <dbReference type="ChEBI" id="CHEBI:58349"/>
    </ligand>
</feature>
<evidence type="ECO:0000256" key="14">
    <source>
        <dbReference type="PIRSR" id="PIRSR006769-2"/>
    </source>
</evidence>
<feature type="binding site" evidence="14">
    <location>
        <position position="187"/>
    </location>
    <ligand>
        <name>substrate</name>
    </ligand>
</feature>
<evidence type="ECO:0000256" key="7">
    <source>
        <dbReference type="ARBA" id="ARBA00022723"/>
    </source>
</evidence>
<evidence type="ECO:0000256" key="11">
    <source>
        <dbReference type="ARBA" id="ARBA00023268"/>
    </source>
</evidence>
<comment type="pathway">
    <text evidence="2 12">Cofactor biosynthesis; riboflavin biosynthesis; 5-amino-6-(D-ribitylamino)uracil from GTP: step 2/4.</text>
</comment>
<comment type="catalytic activity">
    <reaction evidence="12">
        <text>2,5-diamino-6-hydroxy-4-(5-phosphoribosylamino)-pyrimidine + H2O + H(+) = 5-amino-6-(5-phospho-D-ribosylamino)uracil + NH4(+)</text>
        <dbReference type="Rhea" id="RHEA:21868"/>
        <dbReference type="ChEBI" id="CHEBI:15377"/>
        <dbReference type="ChEBI" id="CHEBI:15378"/>
        <dbReference type="ChEBI" id="CHEBI:28938"/>
        <dbReference type="ChEBI" id="CHEBI:58453"/>
        <dbReference type="ChEBI" id="CHEBI:58614"/>
        <dbReference type="EC" id="3.5.4.26"/>
    </reaction>
</comment>
<evidence type="ECO:0000313" key="17">
    <source>
        <dbReference type="EMBL" id="KAF0675700.1"/>
    </source>
</evidence>
<proteinExistence type="inferred from homology"/>
<dbReference type="SUPFAM" id="SSF53927">
    <property type="entry name" value="Cytidine deaminase-like"/>
    <property type="match status" value="1"/>
</dbReference>
<reference evidence="17" key="1">
    <citation type="submission" date="2013-03" db="EMBL/GenBank/DDBJ databases">
        <title>Genome Sequence of the Profundibacterium mesophilum strain KAUST100406-0324T from Red Sea, a novel genus in the family Rhodobacteraceae.</title>
        <authorList>
            <person name="Essack M."/>
            <person name="Alam I."/>
            <person name="Lafi F."/>
            <person name="Alawi W."/>
            <person name="Kamanu F."/>
            <person name="Al-Suwailem A."/>
            <person name="Lee O.O."/>
            <person name="Xu Y."/>
            <person name="Bajic V."/>
            <person name="Qian P.-Y."/>
            <person name="Archer J."/>
        </authorList>
    </citation>
    <scope>NUCLEOTIDE SEQUENCE</scope>
    <source>
        <strain evidence="17">KAUST100406-0324</strain>
    </source>
</reference>
<gene>
    <name evidence="17" type="ORF">PMES_02035</name>
</gene>
<dbReference type="GO" id="GO:0008835">
    <property type="term" value="F:diaminohydroxyphosphoribosylaminopyrimidine deaminase activity"/>
    <property type="evidence" value="ECO:0007669"/>
    <property type="project" value="UniProtKB-EC"/>
</dbReference>
<feature type="binding site" evidence="14">
    <location>
        <position position="207"/>
    </location>
    <ligand>
        <name>substrate</name>
    </ligand>
</feature>
<evidence type="ECO:0000256" key="5">
    <source>
        <dbReference type="ARBA" id="ARBA00007417"/>
    </source>
</evidence>
<evidence type="ECO:0000256" key="3">
    <source>
        <dbReference type="ARBA" id="ARBA00004910"/>
    </source>
</evidence>
<dbReference type="InterPro" id="IPR011549">
    <property type="entry name" value="RibD_C"/>
</dbReference>
<evidence type="ECO:0000256" key="12">
    <source>
        <dbReference type="PIRNR" id="PIRNR006769"/>
    </source>
</evidence>
<feature type="binding site" evidence="15">
    <location>
        <position position="53"/>
    </location>
    <ligand>
        <name>Zn(2+)</name>
        <dbReference type="ChEBI" id="CHEBI:29105"/>
        <note>catalytic</note>
    </ligand>
</feature>
<dbReference type="PANTHER" id="PTHR38011:SF7">
    <property type="entry name" value="2,5-DIAMINO-6-RIBOSYLAMINO-4(3H)-PYRIMIDINONE 5'-PHOSPHATE REDUCTASE"/>
    <property type="match status" value="1"/>
</dbReference>
<protein>
    <recommendedName>
        <fullName evidence="12">Riboflavin biosynthesis protein RibD</fullName>
    </recommendedName>
    <domain>
        <recommendedName>
            <fullName evidence="12">Diaminohydroxyphosphoribosylaminopyrimidine deaminase</fullName>
            <shortName evidence="12">DRAP deaminase</shortName>
            <ecNumber evidence="12">3.5.4.26</ecNumber>
        </recommendedName>
        <alternativeName>
            <fullName evidence="12">Riboflavin-specific deaminase</fullName>
        </alternativeName>
    </domain>
    <domain>
        <recommendedName>
            <fullName evidence="12">5-amino-6-(5-phosphoribosylamino)uracil reductase</fullName>
            <ecNumber evidence="12">1.1.1.193</ecNumber>
        </recommendedName>
        <alternativeName>
            <fullName evidence="12">HTP reductase</fullName>
        </alternativeName>
    </domain>
</protein>
<dbReference type="AlphaFoldDB" id="A0A921NUE1"/>
<feature type="binding site" evidence="14">
    <location>
        <position position="173"/>
    </location>
    <ligand>
        <name>NADP(+)</name>
        <dbReference type="ChEBI" id="CHEBI:58349"/>
    </ligand>
</feature>
<dbReference type="GO" id="GO:0008270">
    <property type="term" value="F:zinc ion binding"/>
    <property type="evidence" value="ECO:0007669"/>
    <property type="project" value="InterPro"/>
</dbReference>
<comment type="catalytic activity">
    <reaction evidence="12">
        <text>5-amino-6-(5-phospho-D-ribitylamino)uracil + NADP(+) = 5-amino-6-(5-phospho-D-ribosylamino)uracil + NADPH + H(+)</text>
        <dbReference type="Rhea" id="RHEA:17845"/>
        <dbReference type="ChEBI" id="CHEBI:15378"/>
        <dbReference type="ChEBI" id="CHEBI:57783"/>
        <dbReference type="ChEBI" id="CHEBI:58349"/>
        <dbReference type="ChEBI" id="CHEBI:58421"/>
        <dbReference type="ChEBI" id="CHEBI:58453"/>
        <dbReference type="EC" id="1.1.1.193"/>
    </reaction>
</comment>
<dbReference type="InterPro" id="IPR024072">
    <property type="entry name" value="DHFR-like_dom_sf"/>
</dbReference>
<dbReference type="InterPro" id="IPR016193">
    <property type="entry name" value="Cytidine_deaminase-like"/>
</dbReference>
<keyword evidence="8 12" id="KW-0862">Zinc</keyword>
<feature type="binding site" evidence="14">
    <location>
        <position position="199"/>
    </location>
    <ligand>
        <name>NADP(+)</name>
        <dbReference type="ChEBI" id="CHEBI:58349"/>
    </ligand>
</feature>
<comment type="caution">
    <text evidence="17">The sequence shown here is derived from an EMBL/GenBank/DDBJ whole genome shotgun (WGS) entry which is preliminary data.</text>
</comment>
<accession>A0A921NUE1</accession>
<dbReference type="InterPro" id="IPR050765">
    <property type="entry name" value="Riboflavin_Biosynth_HTPR"/>
</dbReference>
<dbReference type="NCBIfam" id="TIGR00227">
    <property type="entry name" value="ribD_Cterm"/>
    <property type="match status" value="1"/>
</dbReference>
<evidence type="ECO:0000256" key="4">
    <source>
        <dbReference type="ARBA" id="ARBA00005259"/>
    </source>
</evidence>
<evidence type="ECO:0000256" key="1">
    <source>
        <dbReference type="ARBA" id="ARBA00002151"/>
    </source>
</evidence>
<feature type="active site" description="Proton donor" evidence="13">
    <location>
        <position position="55"/>
    </location>
</feature>
<comment type="function">
    <text evidence="1 12">Converts 2,5-diamino-6-(ribosylamino)-4(3h)-pyrimidinone 5'-phosphate into 5-amino-6-(ribosylamino)-2,4(1h,3h)-pyrimidinedione 5'-phosphate.</text>
</comment>
<dbReference type="CDD" id="cd01284">
    <property type="entry name" value="Riboflavin_deaminase-reductase"/>
    <property type="match status" value="1"/>
</dbReference>
<evidence type="ECO:0000256" key="9">
    <source>
        <dbReference type="ARBA" id="ARBA00022857"/>
    </source>
</evidence>
<evidence type="ECO:0000256" key="10">
    <source>
        <dbReference type="ARBA" id="ARBA00023002"/>
    </source>
</evidence>
<evidence type="ECO:0000256" key="6">
    <source>
        <dbReference type="ARBA" id="ARBA00022619"/>
    </source>
</evidence>
<evidence type="ECO:0000313" key="18">
    <source>
        <dbReference type="Proteomes" id="UP000698242"/>
    </source>
</evidence>
<organism evidence="17 18">
    <name type="scientific">Profundibacterium mesophilum KAUST100406-0324</name>
    <dbReference type="NCBI Taxonomy" id="1037889"/>
    <lineage>
        <taxon>Bacteria</taxon>
        <taxon>Pseudomonadati</taxon>
        <taxon>Pseudomonadota</taxon>
        <taxon>Alphaproteobacteria</taxon>
        <taxon>Rhodobacterales</taxon>
        <taxon>Roseobacteraceae</taxon>
        <taxon>Profundibacterium</taxon>
    </lineage>
</organism>
<dbReference type="Pfam" id="PF01872">
    <property type="entry name" value="RibD_C"/>
    <property type="match status" value="1"/>
</dbReference>
<feature type="binding site" evidence="15">
    <location>
        <position position="87"/>
    </location>
    <ligand>
        <name>Zn(2+)</name>
        <dbReference type="ChEBI" id="CHEBI:29105"/>
        <note>catalytic</note>
    </ligand>
</feature>
<dbReference type="Pfam" id="PF00383">
    <property type="entry name" value="dCMP_cyt_deam_1"/>
    <property type="match status" value="1"/>
</dbReference>
<keyword evidence="12 17" id="KW-0378">Hydrolase</keyword>
<feature type="binding site" evidence="14">
    <location>
        <position position="171"/>
    </location>
    <ligand>
        <name>substrate</name>
    </ligand>
</feature>
<feature type="domain" description="CMP/dCMP-type deaminase" evidence="16">
    <location>
        <begin position="4"/>
        <end position="126"/>
    </location>
</feature>
<dbReference type="NCBIfam" id="TIGR00326">
    <property type="entry name" value="eubact_ribD"/>
    <property type="match status" value="1"/>
</dbReference>
<dbReference type="InterPro" id="IPR002125">
    <property type="entry name" value="CMP_dCMP_dom"/>
</dbReference>